<dbReference type="InterPro" id="IPR045155">
    <property type="entry name" value="Beta-lactam_cat"/>
</dbReference>
<dbReference type="PANTHER" id="PTHR35333">
    <property type="entry name" value="BETA-LACTAMASE"/>
    <property type="match status" value="1"/>
</dbReference>
<dbReference type="Proteomes" id="UP000297948">
    <property type="component" value="Unassembled WGS sequence"/>
</dbReference>
<dbReference type="Pfam" id="PF13354">
    <property type="entry name" value="Beta-lactamase2"/>
    <property type="match status" value="1"/>
</dbReference>
<dbReference type="EMBL" id="SRID01000011">
    <property type="protein sequence ID" value="TGB18073.1"/>
    <property type="molecule type" value="Genomic_DNA"/>
</dbReference>
<dbReference type="InterPro" id="IPR000871">
    <property type="entry name" value="Beta-lactam_class-A"/>
</dbReference>
<dbReference type="OrthoDB" id="33989at2"/>
<sequence length="127" mass="13425">MRAAFTEAGVTGWLHALDIGSGAQLDAGADQPVPTASVHELCLLVTLHQQAAEGRLDLGEQVECAPADRTWGPTGPAAMLDPVRMSLRDAAYLMTAVSDNAAADLLLRRVGLHTVNRTTRRLGLTPT</sequence>
<dbReference type="SUPFAM" id="SSF56601">
    <property type="entry name" value="beta-lactamase/transpeptidase-like"/>
    <property type="match status" value="1"/>
</dbReference>
<organism evidence="2 3">
    <name type="scientific">Streptomyces palmae</name>
    <dbReference type="NCBI Taxonomy" id="1701085"/>
    <lineage>
        <taxon>Bacteria</taxon>
        <taxon>Bacillati</taxon>
        <taxon>Actinomycetota</taxon>
        <taxon>Actinomycetes</taxon>
        <taxon>Kitasatosporales</taxon>
        <taxon>Streptomycetaceae</taxon>
        <taxon>Streptomyces</taxon>
    </lineage>
</organism>
<feature type="non-terminal residue" evidence="2">
    <location>
        <position position="127"/>
    </location>
</feature>
<dbReference type="InterPro" id="IPR012338">
    <property type="entry name" value="Beta-lactam/transpept-like"/>
</dbReference>
<protein>
    <submittedName>
        <fullName evidence="2">Serine hydrolase</fullName>
    </submittedName>
</protein>
<dbReference type="RefSeq" id="WP_135337263.1">
    <property type="nucleotide sequence ID" value="NZ_SRID01000011.1"/>
</dbReference>
<reference evidence="2 3" key="1">
    <citation type="submission" date="2019-03" db="EMBL/GenBank/DDBJ databases">
        <authorList>
            <person name="Gonzalez-Pimentel J.L."/>
        </authorList>
    </citation>
    <scope>NUCLEOTIDE SEQUENCE [LARGE SCALE GENOMIC DNA]</scope>
    <source>
        <strain evidence="2 3">JCM 31289</strain>
    </source>
</reference>
<gene>
    <name evidence="2" type="ORF">E4099_02660</name>
</gene>
<dbReference type="GO" id="GO:0030655">
    <property type="term" value="P:beta-lactam antibiotic catabolic process"/>
    <property type="evidence" value="ECO:0007669"/>
    <property type="project" value="InterPro"/>
</dbReference>
<dbReference type="Gene3D" id="3.40.710.10">
    <property type="entry name" value="DD-peptidase/beta-lactamase superfamily"/>
    <property type="match status" value="1"/>
</dbReference>
<dbReference type="GO" id="GO:0046677">
    <property type="term" value="P:response to antibiotic"/>
    <property type="evidence" value="ECO:0007669"/>
    <property type="project" value="InterPro"/>
</dbReference>
<comment type="caution">
    <text evidence="2">The sequence shown here is derived from an EMBL/GenBank/DDBJ whole genome shotgun (WGS) entry which is preliminary data.</text>
</comment>
<name>A0A4Z0HD15_9ACTN</name>
<keyword evidence="3" id="KW-1185">Reference proteome</keyword>
<proteinExistence type="predicted"/>
<accession>A0A4Z0HD15</accession>
<dbReference type="AlphaFoldDB" id="A0A4Z0HD15"/>
<dbReference type="GO" id="GO:0008800">
    <property type="term" value="F:beta-lactamase activity"/>
    <property type="evidence" value="ECO:0007669"/>
    <property type="project" value="InterPro"/>
</dbReference>
<feature type="domain" description="Beta-lactamase class A catalytic" evidence="1">
    <location>
        <begin position="15"/>
        <end position="126"/>
    </location>
</feature>
<keyword evidence="2" id="KW-0378">Hydrolase</keyword>
<evidence type="ECO:0000313" key="3">
    <source>
        <dbReference type="Proteomes" id="UP000297948"/>
    </source>
</evidence>
<evidence type="ECO:0000259" key="1">
    <source>
        <dbReference type="Pfam" id="PF13354"/>
    </source>
</evidence>
<dbReference type="PANTHER" id="PTHR35333:SF3">
    <property type="entry name" value="BETA-LACTAMASE-TYPE TRANSPEPTIDASE FOLD CONTAINING PROTEIN"/>
    <property type="match status" value="1"/>
</dbReference>
<evidence type="ECO:0000313" key="2">
    <source>
        <dbReference type="EMBL" id="TGB18073.1"/>
    </source>
</evidence>